<dbReference type="Gramene" id="OE9A078326T1">
    <property type="protein sequence ID" value="OE9A078326C1"/>
    <property type="gene ID" value="OE9A078326"/>
</dbReference>
<dbReference type="OrthoDB" id="1114298at2759"/>
<gene>
    <name evidence="3" type="ORF">OLEA9_A078326</name>
</gene>
<sequence>MLKEYVAMMHEIIADLVEYSCNCACVRNLYEPLYTPLFVICSPSGFLPKDVVVKMNEALDSGQYLSVYLKKELPSTLHHAASDQILSVKTYKSKKGLRTKLCGVWRKKRDVSVHSSLQLLQLYELIQALVCRGIRCDKSHELWFNVQGHLTRFGLQEYAIVTGLHARSFPEGDRYTKTLEKRRLKEKYFKSLEKISCAQLEKAFLRASTPQANRYKLGLALIVEGVITALDNNFDIVEDTLALMDNLELFFSYPWAKVGYRHFLKGFQGTWASKISDAKTKNEKNVSYTIHEFSIVMQFHEAAPAGGENEGSAAGDGHDDESGAGAEDDETSARDDHQTPEGNGDDGSKADDSGESGRDLSSETSASDSEDEEDASGR</sequence>
<evidence type="ECO:0000313" key="4">
    <source>
        <dbReference type="Proteomes" id="UP000594638"/>
    </source>
</evidence>
<keyword evidence="4" id="KW-1185">Reference proteome</keyword>
<organism evidence="3 4">
    <name type="scientific">Olea europaea subsp. europaea</name>
    <dbReference type="NCBI Taxonomy" id="158383"/>
    <lineage>
        <taxon>Eukaryota</taxon>
        <taxon>Viridiplantae</taxon>
        <taxon>Streptophyta</taxon>
        <taxon>Embryophyta</taxon>
        <taxon>Tracheophyta</taxon>
        <taxon>Spermatophyta</taxon>
        <taxon>Magnoliopsida</taxon>
        <taxon>eudicotyledons</taxon>
        <taxon>Gunneridae</taxon>
        <taxon>Pentapetalae</taxon>
        <taxon>asterids</taxon>
        <taxon>lamiids</taxon>
        <taxon>Lamiales</taxon>
        <taxon>Oleaceae</taxon>
        <taxon>Oleeae</taxon>
        <taxon>Olea</taxon>
    </lineage>
</organism>
<feature type="region of interest" description="Disordered" evidence="1">
    <location>
        <begin position="304"/>
        <end position="378"/>
    </location>
</feature>
<comment type="caution">
    <text evidence="3">The sequence shown here is derived from an EMBL/GenBank/DDBJ whole genome shotgun (WGS) entry which is preliminary data.</text>
</comment>
<dbReference type="EMBL" id="CACTIH010007302">
    <property type="protein sequence ID" value="CAA3008643.1"/>
    <property type="molecule type" value="Genomic_DNA"/>
</dbReference>
<proteinExistence type="predicted"/>
<accession>A0A8S0TYE7</accession>
<dbReference type="Pfam" id="PF09331">
    <property type="entry name" value="DUF1985"/>
    <property type="match status" value="1"/>
</dbReference>
<feature type="compositionally biased region" description="Acidic residues" evidence="1">
    <location>
        <begin position="368"/>
        <end position="378"/>
    </location>
</feature>
<dbReference type="PANTHER" id="PTHR48449:SF1">
    <property type="entry name" value="DUF1985 DOMAIN-CONTAINING PROTEIN"/>
    <property type="match status" value="1"/>
</dbReference>
<protein>
    <recommendedName>
        <fullName evidence="2">DUF1985 domain-containing protein</fullName>
    </recommendedName>
</protein>
<feature type="compositionally biased region" description="Basic and acidic residues" evidence="1">
    <location>
        <begin position="346"/>
        <end position="361"/>
    </location>
</feature>
<dbReference type="AlphaFoldDB" id="A0A8S0TYE7"/>
<dbReference type="PANTHER" id="PTHR48449">
    <property type="entry name" value="DUF1985 DOMAIN-CONTAINING PROTEIN"/>
    <property type="match status" value="1"/>
</dbReference>
<evidence type="ECO:0000259" key="2">
    <source>
        <dbReference type="Pfam" id="PF09331"/>
    </source>
</evidence>
<feature type="domain" description="DUF1985" evidence="2">
    <location>
        <begin position="131"/>
        <end position="264"/>
    </location>
</feature>
<dbReference type="Proteomes" id="UP000594638">
    <property type="component" value="Unassembled WGS sequence"/>
</dbReference>
<name>A0A8S0TYE7_OLEEU</name>
<dbReference type="InterPro" id="IPR015410">
    <property type="entry name" value="DUF1985"/>
</dbReference>
<reference evidence="3 4" key="1">
    <citation type="submission" date="2019-12" db="EMBL/GenBank/DDBJ databases">
        <authorList>
            <person name="Alioto T."/>
            <person name="Alioto T."/>
            <person name="Gomez Garrido J."/>
        </authorList>
    </citation>
    <scope>NUCLEOTIDE SEQUENCE [LARGE SCALE GENOMIC DNA]</scope>
</reference>
<evidence type="ECO:0000313" key="3">
    <source>
        <dbReference type="EMBL" id="CAA3008643.1"/>
    </source>
</evidence>
<evidence type="ECO:0000256" key="1">
    <source>
        <dbReference type="SAM" id="MobiDB-lite"/>
    </source>
</evidence>